<dbReference type="Gene3D" id="1.10.10.10">
    <property type="entry name" value="Winged helix-like DNA-binding domain superfamily/Winged helix DNA-binding domain"/>
    <property type="match status" value="1"/>
</dbReference>
<keyword evidence="7" id="KW-1185">Reference proteome</keyword>
<reference evidence="6 7" key="1">
    <citation type="submission" date="2023-01" db="EMBL/GenBank/DDBJ databases">
        <title>Cultivation and genomic characterization of new, ubiquitous marine nitrite-oxidizing bacteria from the Nitrospirales.</title>
        <authorList>
            <person name="Mueller A.J."/>
            <person name="Daebeler A."/>
            <person name="Herbold C.W."/>
            <person name="Kirkegaard R.H."/>
            <person name="Daims H."/>
        </authorList>
    </citation>
    <scope>NUCLEOTIDE SEQUENCE [LARGE SCALE GENOMIC DNA]</scope>
    <source>
        <strain evidence="6 7">VA</strain>
    </source>
</reference>
<evidence type="ECO:0000256" key="1">
    <source>
        <dbReference type="ARBA" id="ARBA00023015"/>
    </source>
</evidence>
<dbReference type="KEGG" id="nall:PP769_13335"/>
<dbReference type="InterPro" id="IPR050397">
    <property type="entry name" value="Env_Response_Regulators"/>
</dbReference>
<dbReference type="InterPro" id="IPR036388">
    <property type="entry name" value="WH-like_DNA-bd_sf"/>
</dbReference>
<dbReference type="InterPro" id="IPR012318">
    <property type="entry name" value="HTH_CRP"/>
</dbReference>
<evidence type="ECO:0000259" key="4">
    <source>
        <dbReference type="PROSITE" id="PS50042"/>
    </source>
</evidence>
<evidence type="ECO:0000256" key="2">
    <source>
        <dbReference type="ARBA" id="ARBA00023125"/>
    </source>
</evidence>
<dbReference type="PANTHER" id="PTHR24567">
    <property type="entry name" value="CRP FAMILY TRANSCRIPTIONAL REGULATORY PROTEIN"/>
    <property type="match status" value="1"/>
</dbReference>
<dbReference type="GO" id="GO:0003677">
    <property type="term" value="F:DNA binding"/>
    <property type="evidence" value="ECO:0007669"/>
    <property type="project" value="UniProtKB-KW"/>
</dbReference>
<sequence>MAPKRRTSFNSIAFLTQVGEGKTILSCRKNQVLFSQGERAEAVFYILQGQVTLTVVSKRGKEAVVAILEPATFFGEACLTGQVLRLEAATTVGVAKIVRIGKTAMIKILHDQPTFSELFLTHLLARNIRIQEDLVDQLFNSSEKRLARVLLLMAHFGKESKPEAVIAKLSQETLAEMIGTTRSRVSYFMNKFRKLGFIEYNSKADKELHVHSSLLNVVLHD</sequence>
<evidence type="ECO:0000259" key="5">
    <source>
        <dbReference type="PROSITE" id="PS51063"/>
    </source>
</evidence>
<keyword evidence="3" id="KW-0804">Transcription</keyword>
<name>A0AA96JRI6_9BACT</name>
<dbReference type="PROSITE" id="PS50042">
    <property type="entry name" value="CNMP_BINDING_3"/>
    <property type="match status" value="1"/>
</dbReference>
<accession>A0AA96JRI6</accession>
<dbReference type="RefSeq" id="WP_312640895.1">
    <property type="nucleotide sequence ID" value="NZ_CP116967.1"/>
</dbReference>
<evidence type="ECO:0000256" key="3">
    <source>
        <dbReference type="ARBA" id="ARBA00023163"/>
    </source>
</evidence>
<dbReference type="SUPFAM" id="SSF46785">
    <property type="entry name" value="Winged helix' DNA-binding domain"/>
    <property type="match status" value="1"/>
</dbReference>
<dbReference type="PANTHER" id="PTHR24567:SF68">
    <property type="entry name" value="DNA-BINDING TRANSCRIPTIONAL DUAL REGULATOR CRP"/>
    <property type="match status" value="1"/>
</dbReference>
<protein>
    <submittedName>
        <fullName evidence="6">Crp/Fnr family transcriptional regulator</fullName>
    </submittedName>
</protein>
<dbReference type="GO" id="GO:0005829">
    <property type="term" value="C:cytosol"/>
    <property type="evidence" value="ECO:0007669"/>
    <property type="project" value="TreeGrafter"/>
</dbReference>
<dbReference type="PROSITE" id="PS51063">
    <property type="entry name" value="HTH_CRP_2"/>
    <property type="match status" value="1"/>
</dbReference>
<organism evidence="6 7">
    <name type="scientific">Candidatus Nitrospira allomarina</name>
    <dbReference type="NCBI Taxonomy" id="3020900"/>
    <lineage>
        <taxon>Bacteria</taxon>
        <taxon>Pseudomonadati</taxon>
        <taxon>Nitrospirota</taxon>
        <taxon>Nitrospiria</taxon>
        <taxon>Nitrospirales</taxon>
        <taxon>Nitrospiraceae</taxon>
        <taxon>Nitrospira</taxon>
    </lineage>
</organism>
<dbReference type="InterPro" id="IPR000595">
    <property type="entry name" value="cNMP-bd_dom"/>
</dbReference>
<dbReference type="SUPFAM" id="SSF51206">
    <property type="entry name" value="cAMP-binding domain-like"/>
    <property type="match status" value="1"/>
</dbReference>
<dbReference type="SMART" id="SM00100">
    <property type="entry name" value="cNMP"/>
    <property type="match status" value="1"/>
</dbReference>
<dbReference type="Proteomes" id="UP001302719">
    <property type="component" value="Chromosome"/>
</dbReference>
<evidence type="ECO:0000313" key="6">
    <source>
        <dbReference type="EMBL" id="WNM56955.1"/>
    </source>
</evidence>
<dbReference type="Gene3D" id="2.60.120.10">
    <property type="entry name" value="Jelly Rolls"/>
    <property type="match status" value="1"/>
</dbReference>
<feature type="domain" description="Cyclic nucleotide-binding" evidence="4">
    <location>
        <begin position="30"/>
        <end position="126"/>
    </location>
</feature>
<dbReference type="EMBL" id="CP116967">
    <property type="protein sequence ID" value="WNM56955.1"/>
    <property type="molecule type" value="Genomic_DNA"/>
</dbReference>
<dbReference type="Pfam" id="PF00027">
    <property type="entry name" value="cNMP_binding"/>
    <property type="match status" value="1"/>
</dbReference>
<keyword evidence="2" id="KW-0238">DNA-binding</keyword>
<evidence type="ECO:0000313" key="7">
    <source>
        <dbReference type="Proteomes" id="UP001302719"/>
    </source>
</evidence>
<proteinExistence type="predicted"/>
<dbReference type="InterPro" id="IPR018490">
    <property type="entry name" value="cNMP-bd_dom_sf"/>
</dbReference>
<gene>
    <name evidence="6" type="ORF">PP769_13335</name>
</gene>
<dbReference type="Pfam" id="PF13545">
    <property type="entry name" value="HTH_Crp_2"/>
    <property type="match status" value="1"/>
</dbReference>
<dbReference type="AlphaFoldDB" id="A0AA96JRI6"/>
<dbReference type="InterPro" id="IPR036390">
    <property type="entry name" value="WH_DNA-bd_sf"/>
</dbReference>
<dbReference type="InterPro" id="IPR014710">
    <property type="entry name" value="RmlC-like_jellyroll"/>
</dbReference>
<dbReference type="CDD" id="cd00038">
    <property type="entry name" value="CAP_ED"/>
    <property type="match status" value="1"/>
</dbReference>
<feature type="domain" description="HTH crp-type" evidence="5">
    <location>
        <begin position="140"/>
        <end position="221"/>
    </location>
</feature>
<keyword evidence="1" id="KW-0805">Transcription regulation</keyword>
<dbReference type="GO" id="GO:0003700">
    <property type="term" value="F:DNA-binding transcription factor activity"/>
    <property type="evidence" value="ECO:0007669"/>
    <property type="project" value="TreeGrafter"/>
</dbReference>